<evidence type="ECO:0000256" key="1">
    <source>
        <dbReference type="SAM" id="MobiDB-lite"/>
    </source>
</evidence>
<feature type="region of interest" description="Disordered" evidence="1">
    <location>
        <begin position="81"/>
        <end position="103"/>
    </location>
</feature>
<name>A0A437C0W0_ORYJA</name>
<reference evidence="2 3" key="2">
    <citation type="submission" date="2019-01" db="EMBL/GenBank/DDBJ databases">
        <title>A chromosome length genome reference of the Java medaka (oryzias javanicus).</title>
        <authorList>
            <person name="Herpin A."/>
            <person name="Takehana Y."/>
            <person name="Naruse K."/>
            <person name="Ansai S."/>
            <person name="Kawaguchi M."/>
        </authorList>
    </citation>
    <scope>NUCLEOTIDE SEQUENCE [LARGE SCALE GENOMIC DNA]</scope>
    <source>
        <strain evidence="2">RS831</strain>
        <tissue evidence="2">Whole body</tissue>
    </source>
</reference>
<feature type="compositionally biased region" description="Low complexity" evidence="1">
    <location>
        <begin position="90"/>
        <end position="103"/>
    </location>
</feature>
<protein>
    <submittedName>
        <fullName evidence="2">Uncharacterized protein</fullName>
    </submittedName>
</protein>
<proteinExistence type="predicted"/>
<organism evidence="2 3">
    <name type="scientific">Oryzias javanicus</name>
    <name type="common">Javanese ricefish</name>
    <name type="synonym">Aplocheilus javanicus</name>
    <dbReference type="NCBI Taxonomy" id="123683"/>
    <lineage>
        <taxon>Eukaryota</taxon>
        <taxon>Metazoa</taxon>
        <taxon>Chordata</taxon>
        <taxon>Craniata</taxon>
        <taxon>Vertebrata</taxon>
        <taxon>Euteleostomi</taxon>
        <taxon>Actinopterygii</taxon>
        <taxon>Neopterygii</taxon>
        <taxon>Teleostei</taxon>
        <taxon>Neoteleostei</taxon>
        <taxon>Acanthomorphata</taxon>
        <taxon>Ovalentaria</taxon>
        <taxon>Atherinomorphae</taxon>
        <taxon>Beloniformes</taxon>
        <taxon>Adrianichthyidae</taxon>
        <taxon>Oryziinae</taxon>
        <taxon>Oryzias</taxon>
    </lineage>
</organism>
<gene>
    <name evidence="2" type="ORF">OJAV_G00220440</name>
</gene>
<keyword evidence="3" id="KW-1185">Reference proteome</keyword>
<dbReference type="AlphaFoldDB" id="A0A437C0W0"/>
<dbReference type="EMBL" id="CM012459">
    <property type="protein sequence ID" value="RVE56362.1"/>
    <property type="molecule type" value="Genomic_DNA"/>
</dbReference>
<evidence type="ECO:0000313" key="3">
    <source>
        <dbReference type="Proteomes" id="UP000283210"/>
    </source>
</evidence>
<accession>A0A437C0W0</accession>
<dbReference type="Proteomes" id="UP000283210">
    <property type="component" value="Chromosome 23"/>
</dbReference>
<evidence type="ECO:0000313" key="2">
    <source>
        <dbReference type="EMBL" id="RVE56362.1"/>
    </source>
</evidence>
<reference evidence="2 3" key="1">
    <citation type="submission" date="2018-11" db="EMBL/GenBank/DDBJ databases">
        <authorList>
            <person name="Lopez-Roques C."/>
            <person name="Donnadieu C."/>
            <person name="Bouchez O."/>
            <person name="Klopp C."/>
            <person name="Cabau C."/>
            <person name="Zahm M."/>
        </authorList>
    </citation>
    <scope>NUCLEOTIDE SEQUENCE [LARGE SCALE GENOMIC DNA]</scope>
    <source>
        <strain evidence="2">RS831</strain>
        <tissue evidence="2">Whole body</tissue>
    </source>
</reference>
<sequence length="103" mass="11277">MIHAGCAACNSSSSCRVSSARLNFARISKEKDTVKRLIFFFSDTTFFLLLWFPRSGPVTHLSLSINSRRTFVLAAGCGAGRAREEERGGALRSAAAAPPRRRE</sequence>